<reference evidence="7 8" key="2">
    <citation type="submission" date="2019-09" db="EMBL/GenBank/DDBJ databases">
        <authorList>
            <person name="Jin C."/>
        </authorList>
    </citation>
    <scope>NUCLEOTIDE SEQUENCE [LARGE SCALE GENOMIC DNA]</scope>
    <source>
        <strain evidence="7 8">BN140002</strain>
    </source>
</reference>
<dbReference type="AlphaFoldDB" id="A0A5B2VAN2"/>
<evidence type="ECO:0000256" key="5">
    <source>
        <dbReference type="ARBA" id="ARBA00023002"/>
    </source>
</evidence>
<evidence type="ECO:0000256" key="4">
    <source>
        <dbReference type="ARBA" id="ARBA00022857"/>
    </source>
</evidence>
<dbReference type="Pfam" id="PF00724">
    <property type="entry name" value="Oxidored_FMN"/>
    <property type="match status" value="1"/>
</dbReference>
<dbReference type="RefSeq" id="WP_149819911.1">
    <property type="nucleotide sequence ID" value="NZ_VUOA01000032.1"/>
</dbReference>
<keyword evidence="2" id="KW-0285">Flavoprotein</keyword>
<dbReference type="OrthoDB" id="9804454at2"/>
<dbReference type="InterPro" id="IPR013785">
    <property type="entry name" value="Aldolase_TIM"/>
</dbReference>
<dbReference type="PANTHER" id="PTHR43303:SF4">
    <property type="entry name" value="NADPH DEHYDROGENASE C23G7.10C-RELATED"/>
    <property type="match status" value="1"/>
</dbReference>
<dbReference type="CDD" id="cd02932">
    <property type="entry name" value="OYE_YqiM_FMN"/>
    <property type="match status" value="1"/>
</dbReference>
<dbReference type="SUPFAM" id="SSF51395">
    <property type="entry name" value="FMN-linked oxidoreductases"/>
    <property type="match status" value="1"/>
</dbReference>
<evidence type="ECO:0000256" key="2">
    <source>
        <dbReference type="ARBA" id="ARBA00022630"/>
    </source>
</evidence>
<comment type="cofactor">
    <cofactor evidence="1">
        <name>FMN</name>
        <dbReference type="ChEBI" id="CHEBI:58210"/>
    </cofactor>
</comment>
<name>A0A5B2VAN2_9HYPH</name>
<dbReference type="GO" id="GO:0050661">
    <property type="term" value="F:NADP binding"/>
    <property type="evidence" value="ECO:0007669"/>
    <property type="project" value="InterPro"/>
</dbReference>
<dbReference type="Proteomes" id="UP000323142">
    <property type="component" value="Unassembled WGS sequence"/>
</dbReference>
<comment type="caution">
    <text evidence="7">The sequence shown here is derived from an EMBL/GenBank/DDBJ whole genome shotgun (WGS) entry which is preliminary data.</text>
</comment>
<evidence type="ECO:0000259" key="6">
    <source>
        <dbReference type="Pfam" id="PF00724"/>
    </source>
</evidence>
<dbReference type="GO" id="GO:0003959">
    <property type="term" value="F:NADPH dehydrogenase activity"/>
    <property type="evidence" value="ECO:0007669"/>
    <property type="project" value="InterPro"/>
</dbReference>
<keyword evidence="5" id="KW-0560">Oxidoreductase</keyword>
<dbReference type="InterPro" id="IPR044152">
    <property type="entry name" value="YqjM-like"/>
</dbReference>
<gene>
    <name evidence="7" type="ORF">F0L46_17535</name>
</gene>
<keyword evidence="4" id="KW-0521">NADP</keyword>
<evidence type="ECO:0000256" key="1">
    <source>
        <dbReference type="ARBA" id="ARBA00001917"/>
    </source>
</evidence>
<accession>A0A5B2VAN2</accession>
<dbReference type="PANTHER" id="PTHR43303">
    <property type="entry name" value="NADPH DEHYDROGENASE C23G7.10C-RELATED"/>
    <property type="match status" value="1"/>
</dbReference>
<evidence type="ECO:0000313" key="7">
    <source>
        <dbReference type="EMBL" id="KAA2235846.1"/>
    </source>
</evidence>
<evidence type="ECO:0000313" key="8">
    <source>
        <dbReference type="Proteomes" id="UP000323142"/>
    </source>
</evidence>
<keyword evidence="3" id="KW-0288">FMN</keyword>
<dbReference type="EMBL" id="VUOA01000032">
    <property type="protein sequence ID" value="KAA2235846.1"/>
    <property type="molecule type" value="Genomic_DNA"/>
</dbReference>
<evidence type="ECO:0000256" key="3">
    <source>
        <dbReference type="ARBA" id="ARBA00022643"/>
    </source>
</evidence>
<sequence length="379" mass="39622">MASALFSPFQMGPVRLENRIVVAPMCQYSAHDGCAGDWHLQHLMSLAMSGAGLVIVEATAVERPGRITHGCLGLYGDDNERALGRVLAAARGVALPGTRFGIQIAHAGRKASSQRPWEGGRALGEGEDPWATIAPSPLPHDTGWHTPQAMTHADLDRVREGFVAASLRAARLGFEVIELHMAHGYLLHAFHSPLANQRDDAWGGDAARRMAYPLSIADAVRAALPAHVALGARITGTDWVEGGLTPEDAVALAGALKARGLDFVCVTSGGIALRAPIPLGPGYQVPLAARVRRETGIATRAVGLIADPHQAEAVVASGDADLVAIGRGLLDNPRWGWHAAQALGAALALPPPYARAAPAVWPGAAIARPPEEAPARLSA</sequence>
<reference evidence="7 8" key="1">
    <citation type="submission" date="2019-09" db="EMBL/GenBank/DDBJ databases">
        <title>Salinarimonas rosea gen. nov., sp. nov., a new member of the a-2 subgroup of the Proteobacteria.</title>
        <authorList>
            <person name="Liu J."/>
        </authorList>
    </citation>
    <scope>NUCLEOTIDE SEQUENCE [LARGE SCALE GENOMIC DNA]</scope>
    <source>
        <strain evidence="7 8">BN140002</strain>
    </source>
</reference>
<protein>
    <submittedName>
        <fullName evidence="7">NADH:flavin oxidoreductase/NADH oxidase</fullName>
    </submittedName>
</protein>
<dbReference type="Gene3D" id="3.20.20.70">
    <property type="entry name" value="Aldolase class I"/>
    <property type="match status" value="1"/>
</dbReference>
<dbReference type="GO" id="GO:0010181">
    <property type="term" value="F:FMN binding"/>
    <property type="evidence" value="ECO:0007669"/>
    <property type="project" value="InterPro"/>
</dbReference>
<keyword evidence="8" id="KW-1185">Reference proteome</keyword>
<feature type="domain" description="NADH:flavin oxidoreductase/NADH oxidase N-terminal" evidence="6">
    <location>
        <begin position="5"/>
        <end position="341"/>
    </location>
</feature>
<proteinExistence type="predicted"/>
<dbReference type="InterPro" id="IPR001155">
    <property type="entry name" value="OxRdtase_FMN_N"/>
</dbReference>
<organism evidence="7 8">
    <name type="scientific">Salinarimonas soli</name>
    <dbReference type="NCBI Taxonomy" id="1638099"/>
    <lineage>
        <taxon>Bacteria</taxon>
        <taxon>Pseudomonadati</taxon>
        <taxon>Pseudomonadota</taxon>
        <taxon>Alphaproteobacteria</taxon>
        <taxon>Hyphomicrobiales</taxon>
        <taxon>Salinarimonadaceae</taxon>
        <taxon>Salinarimonas</taxon>
    </lineage>
</organism>